<evidence type="ECO:0000313" key="1">
    <source>
        <dbReference type="EMBL" id="KAK3910218.1"/>
    </source>
</evidence>
<comment type="caution">
    <text evidence="1">The sequence shown here is derived from an EMBL/GenBank/DDBJ whole genome shotgun (WGS) entry which is preliminary data.</text>
</comment>
<dbReference type="EMBL" id="JAHWGI010000148">
    <property type="protein sequence ID" value="KAK3910218.1"/>
    <property type="molecule type" value="Genomic_DNA"/>
</dbReference>
<dbReference type="GO" id="GO:0000428">
    <property type="term" value="C:DNA-directed RNA polymerase complex"/>
    <property type="evidence" value="ECO:0007669"/>
    <property type="project" value="UniProtKB-KW"/>
</dbReference>
<keyword evidence="2" id="KW-1185">Reference proteome</keyword>
<reference evidence="1" key="1">
    <citation type="submission" date="2021-07" db="EMBL/GenBank/DDBJ databases">
        <authorList>
            <person name="Catto M.A."/>
            <person name="Jacobson A."/>
            <person name="Kennedy G."/>
            <person name="Labadie P."/>
            <person name="Hunt B.G."/>
            <person name="Srinivasan R."/>
        </authorList>
    </citation>
    <scope>NUCLEOTIDE SEQUENCE</scope>
    <source>
        <strain evidence="1">PL_HMW_Pooled</strain>
        <tissue evidence="1">Head</tissue>
    </source>
</reference>
<sequence>MKMVDRLLHFECITIITDELHPLRKLQVLHRYCGFDSTITVQLRQLHQLQPLHQLRIYYTITRELHINYNHYTTITAITRLSRHY</sequence>
<dbReference type="AlphaFoldDB" id="A0AAE1L8B3"/>
<gene>
    <name evidence="1" type="ORF">KUF71_004092</name>
</gene>
<reference evidence="1" key="2">
    <citation type="journal article" date="2023" name="BMC Genomics">
        <title>Pest status, molecular evolution, and epigenetic factors derived from the genome assembly of Frankliniella fusca, a thysanopteran phytovirus vector.</title>
        <authorList>
            <person name="Catto M.A."/>
            <person name="Labadie P.E."/>
            <person name="Jacobson A.L."/>
            <person name="Kennedy G.G."/>
            <person name="Srinivasan R."/>
            <person name="Hunt B.G."/>
        </authorList>
    </citation>
    <scope>NUCLEOTIDE SEQUENCE</scope>
    <source>
        <strain evidence="1">PL_HMW_Pooled</strain>
    </source>
</reference>
<accession>A0AAE1L8B3</accession>
<evidence type="ECO:0000313" key="2">
    <source>
        <dbReference type="Proteomes" id="UP001219518"/>
    </source>
</evidence>
<organism evidence="1 2">
    <name type="scientific">Frankliniella fusca</name>
    <dbReference type="NCBI Taxonomy" id="407009"/>
    <lineage>
        <taxon>Eukaryota</taxon>
        <taxon>Metazoa</taxon>
        <taxon>Ecdysozoa</taxon>
        <taxon>Arthropoda</taxon>
        <taxon>Hexapoda</taxon>
        <taxon>Insecta</taxon>
        <taxon>Pterygota</taxon>
        <taxon>Neoptera</taxon>
        <taxon>Paraneoptera</taxon>
        <taxon>Thysanoptera</taxon>
        <taxon>Terebrantia</taxon>
        <taxon>Thripoidea</taxon>
        <taxon>Thripidae</taxon>
        <taxon>Frankliniella</taxon>
    </lineage>
</organism>
<protein>
    <submittedName>
        <fullName evidence="1">DNA-directed RNA polymerase subunit beta</fullName>
    </submittedName>
</protein>
<keyword evidence="1" id="KW-0240">DNA-directed RNA polymerase</keyword>
<proteinExistence type="predicted"/>
<name>A0AAE1L8B3_9NEOP</name>
<keyword evidence="1" id="KW-0804">Transcription</keyword>
<dbReference type="Proteomes" id="UP001219518">
    <property type="component" value="Unassembled WGS sequence"/>
</dbReference>